<dbReference type="GO" id="GO:0016787">
    <property type="term" value="F:hydrolase activity"/>
    <property type="evidence" value="ECO:0007669"/>
    <property type="project" value="InterPro"/>
</dbReference>
<organism evidence="2 3">
    <name type="scientific">Ruficoccus amylovorans</name>
    <dbReference type="NCBI Taxonomy" id="1804625"/>
    <lineage>
        <taxon>Bacteria</taxon>
        <taxon>Pseudomonadati</taxon>
        <taxon>Verrucomicrobiota</taxon>
        <taxon>Opitutia</taxon>
        <taxon>Puniceicoccales</taxon>
        <taxon>Cerasicoccaceae</taxon>
        <taxon>Ruficoccus</taxon>
    </lineage>
</organism>
<evidence type="ECO:0000313" key="3">
    <source>
        <dbReference type="Proteomes" id="UP000546464"/>
    </source>
</evidence>
<evidence type="ECO:0000259" key="1">
    <source>
        <dbReference type="Pfam" id="PF00149"/>
    </source>
</evidence>
<comment type="caution">
    <text evidence="2">The sequence shown here is derived from an EMBL/GenBank/DDBJ whole genome shotgun (WGS) entry which is preliminary data.</text>
</comment>
<evidence type="ECO:0000313" key="2">
    <source>
        <dbReference type="EMBL" id="MBC2596451.1"/>
    </source>
</evidence>
<dbReference type="InterPro" id="IPR029052">
    <property type="entry name" value="Metallo-depent_PP-like"/>
</dbReference>
<keyword evidence="3" id="KW-1185">Reference proteome</keyword>
<feature type="domain" description="Calcineurin-like phosphoesterase" evidence="1">
    <location>
        <begin position="101"/>
        <end position="260"/>
    </location>
</feature>
<dbReference type="Proteomes" id="UP000546464">
    <property type="component" value="Unassembled WGS sequence"/>
</dbReference>
<gene>
    <name evidence="2" type="ORF">H5P28_19450</name>
</gene>
<dbReference type="EMBL" id="JACHVB010000064">
    <property type="protein sequence ID" value="MBC2596451.1"/>
    <property type="molecule type" value="Genomic_DNA"/>
</dbReference>
<accession>A0A842HMZ3</accession>
<dbReference type="PANTHER" id="PTHR31302">
    <property type="entry name" value="TRANSMEMBRANE PROTEIN WITH METALLOPHOSPHOESTERASE DOMAIN-RELATED"/>
    <property type="match status" value="1"/>
</dbReference>
<proteinExistence type="predicted"/>
<dbReference type="RefSeq" id="WP_185677355.1">
    <property type="nucleotide sequence ID" value="NZ_JACHVB010000064.1"/>
</dbReference>
<dbReference type="Gene3D" id="3.60.21.10">
    <property type="match status" value="1"/>
</dbReference>
<dbReference type="SUPFAM" id="SSF56300">
    <property type="entry name" value="Metallo-dependent phosphatases"/>
    <property type="match status" value="1"/>
</dbReference>
<dbReference type="AlphaFoldDB" id="A0A842HMZ3"/>
<dbReference type="Pfam" id="PF00149">
    <property type="entry name" value="Metallophos"/>
    <property type="match status" value="1"/>
</dbReference>
<dbReference type="PANTHER" id="PTHR31302:SF0">
    <property type="entry name" value="TRANSMEMBRANE PROTEIN WITH METALLOPHOSPHOESTERASE DOMAIN"/>
    <property type="match status" value="1"/>
</dbReference>
<reference evidence="2 3" key="1">
    <citation type="submission" date="2020-07" db="EMBL/GenBank/DDBJ databases">
        <authorList>
            <person name="Feng X."/>
        </authorList>
    </citation>
    <scope>NUCLEOTIDE SEQUENCE [LARGE SCALE GENOMIC DNA]</scope>
    <source>
        <strain evidence="2 3">JCM31066</strain>
    </source>
</reference>
<protein>
    <submittedName>
        <fullName evidence="2">Metallophosphoesterase</fullName>
    </submittedName>
</protein>
<dbReference type="InterPro" id="IPR004843">
    <property type="entry name" value="Calcineurin-like_PHP"/>
</dbReference>
<sequence length="323" mass="35809">MNAVSRQAAPTEGDLYAQLGSRLGEALLERRLRAQQELEAHLAVQGEGFFRLERHIRLEGLITVIFKMTGLYGRGYRNYLKIRLIENRVVLPRLPAAFEGFRILHLADLHTDLDPALPDAVIAALAGVEYDLCVNTGDFRNRTRDCHRASMEQTARIYRHLPGPKAGVLGNHDFIEKVPDLEAMGIRVLLNEALPLERSGQTLWLAGVDDPYFYQTHDLARALREVPPTACKLLLSHSPQTYREAEGLGVDLMLSGHTHGGQFCLPGGRALITHCPAPRALVAGDWTYGRMRGYTSRGTGAGCVPLRLNCPAEVTLHTLTRHA</sequence>
<name>A0A842HMZ3_9BACT</name>
<dbReference type="InterPro" id="IPR051158">
    <property type="entry name" value="Metallophosphoesterase_sf"/>
</dbReference>